<reference evidence="5" key="1">
    <citation type="submission" date="2017-02" db="EMBL/GenBank/DDBJ databases">
        <title>Tessaracoccus aquaemaris sp. nov., isolated from the intestine of a Korean rockfish, Sebastes schlegelii, in a marine aquaculture pond.</title>
        <authorList>
            <person name="Tak E.J."/>
            <person name="Bae J.-W."/>
        </authorList>
    </citation>
    <scope>NUCLEOTIDE SEQUENCE [LARGE SCALE GENOMIC DNA]</scope>
    <source>
        <strain evidence="5">NSG39</strain>
    </source>
</reference>
<keyword evidence="5" id="KW-1185">Reference proteome</keyword>
<dbReference type="STRING" id="1332264.BW730_10415"/>
<organism evidence="4 5">
    <name type="scientific">Tessaracoccus aquimaris</name>
    <dbReference type="NCBI Taxonomy" id="1332264"/>
    <lineage>
        <taxon>Bacteria</taxon>
        <taxon>Bacillati</taxon>
        <taxon>Actinomycetota</taxon>
        <taxon>Actinomycetes</taxon>
        <taxon>Propionibacteriales</taxon>
        <taxon>Propionibacteriaceae</taxon>
        <taxon>Tessaracoccus</taxon>
    </lineage>
</organism>
<dbReference type="PROSITE" id="PS51462">
    <property type="entry name" value="NUDIX"/>
    <property type="match status" value="1"/>
</dbReference>
<evidence type="ECO:0000313" key="4">
    <source>
        <dbReference type="EMBL" id="AQP47843.1"/>
    </source>
</evidence>
<evidence type="ECO:0000256" key="1">
    <source>
        <dbReference type="ARBA" id="ARBA00001946"/>
    </source>
</evidence>
<keyword evidence="2" id="KW-0378">Hydrolase</keyword>
<sequence length="137" mass="14603">MSNPIHVSAVVLRDLEGRVLMVRKRGTAMWMNPGGKPEAGEDGARCGAREVAEELGLSLDPARLVFLGEQRAAAANEAGRTVVSQTYAWPDPVAVDVRPAAEIDAVRWVGPGDLGDPSLAPLFVQAIVPLLDDHWLG</sequence>
<dbReference type="SUPFAM" id="SSF55811">
    <property type="entry name" value="Nudix"/>
    <property type="match status" value="1"/>
</dbReference>
<dbReference type="Pfam" id="PF00293">
    <property type="entry name" value="NUDIX"/>
    <property type="match status" value="1"/>
</dbReference>
<protein>
    <recommendedName>
        <fullName evidence="3">Nudix hydrolase domain-containing protein</fullName>
    </recommendedName>
</protein>
<dbReference type="PANTHER" id="PTHR43046:SF2">
    <property type="entry name" value="8-OXO-DGTP DIPHOSPHATASE-RELATED"/>
    <property type="match status" value="1"/>
</dbReference>
<dbReference type="GO" id="GO:0016787">
    <property type="term" value="F:hydrolase activity"/>
    <property type="evidence" value="ECO:0007669"/>
    <property type="project" value="UniProtKB-KW"/>
</dbReference>
<dbReference type="InterPro" id="IPR015797">
    <property type="entry name" value="NUDIX_hydrolase-like_dom_sf"/>
</dbReference>
<dbReference type="AlphaFoldDB" id="A0A1Q2CP08"/>
<dbReference type="RefSeq" id="WP_077686178.1">
    <property type="nucleotide sequence ID" value="NZ_CP019606.1"/>
</dbReference>
<dbReference type="Proteomes" id="UP000188145">
    <property type="component" value="Chromosome"/>
</dbReference>
<name>A0A1Q2CP08_9ACTN</name>
<evidence type="ECO:0000256" key="2">
    <source>
        <dbReference type="ARBA" id="ARBA00022801"/>
    </source>
</evidence>
<accession>A0A1Q2CP08</accession>
<dbReference type="Gene3D" id="3.90.79.10">
    <property type="entry name" value="Nucleoside Triphosphate Pyrophosphohydrolase"/>
    <property type="match status" value="1"/>
</dbReference>
<comment type="cofactor">
    <cofactor evidence="1">
        <name>Mg(2+)</name>
        <dbReference type="ChEBI" id="CHEBI:18420"/>
    </cofactor>
</comment>
<evidence type="ECO:0000259" key="3">
    <source>
        <dbReference type="PROSITE" id="PS51462"/>
    </source>
</evidence>
<dbReference type="PANTHER" id="PTHR43046">
    <property type="entry name" value="GDP-MANNOSE MANNOSYL HYDROLASE"/>
    <property type="match status" value="1"/>
</dbReference>
<gene>
    <name evidence="4" type="ORF">BW730_10415</name>
</gene>
<proteinExistence type="predicted"/>
<dbReference type="InterPro" id="IPR000086">
    <property type="entry name" value="NUDIX_hydrolase_dom"/>
</dbReference>
<dbReference type="KEGG" id="tes:BW730_10415"/>
<feature type="domain" description="Nudix hydrolase" evidence="3">
    <location>
        <begin position="2"/>
        <end position="133"/>
    </location>
</feature>
<dbReference type="CDD" id="cd04690">
    <property type="entry name" value="NUDIX_Hydrolase"/>
    <property type="match status" value="1"/>
</dbReference>
<dbReference type="EMBL" id="CP019606">
    <property type="protein sequence ID" value="AQP47843.1"/>
    <property type="molecule type" value="Genomic_DNA"/>
</dbReference>
<evidence type="ECO:0000313" key="5">
    <source>
        <dbReference type="Proteomes" id="UP000188145"/>
    </source>
</evidence>